<name>A0A0E9W3X5_ANGAN</name>
<dbReference type="AlphaFoldDB" id="A0A0E9W3X5"/>
<sequence length="39" mass="4635">MSKVWHGLNGYLTYPLSPWVFQISPLHDLLINKYIFKKS</sequence>
<organism evidence="1">
    <name type="scientific">Anguilla anguilla</name>
    <name type="common">European freshwater eel</name>
    <name type="synonym">Muraena anguilla</name>
    <dbReference type="NCBI Taxonomy" id="7936"/>
    <lineage>
        <taxon>Eukaryota</taxon>
        <taxon>Metazoa</taxon>
        <taxon>Chordata</taxon>
        <taxon>Craniata</taxon>
        <taxon>Vertebrata</taxon>
        <taxon>Euteleostomi</taxon>
        <taxon>Actinopterygii</taxon>
        <taxon>Neopterygii</taxon>
        <taxon>Teleostei</taxon>
        <taxon>Anguilliformes</taxon>
        <taxon>Anguillidae</taxon>
        <taxon>Anguilla</taxon>
    </lineage>
</organism>
<reference evidence="1" key="1">
    <citation type="submission" date="2014-11" db="EMBL/GenBank/DDBJ databases">
        <authorList>
            <person name="Amaro Gonzalez C."/>
        </authorList>
    </citation>
    <scope>NUCLEOTIDE SEQUENCE</scope>
</reference>
<proteinExistence type="predicted"/>
<dbReference type="EMBL" id="GBXM01023571">
    <property type="protein sequence ID" value="JAH85006.1"/>
    <property type="molecule type" value="Transcribed_RNA"/>
</dbReference>
<reference evidence="1" key="2">
    <citation type="journal article" date="2015" name="Fish Shellfish Immunol.">
        <title>Early steps in the European eel (Anguilla anguilla)-Vibrio vulnificus interaction in the gills: Role of the RtxA13 toxin.</title>
        <authorList>
            <person name="Callol A."/>
            <person name="Pajuelo D."/>
            <person name="Ebbesson L."/>
            <person name="Teles M."/>
            <person name="MacKenzie S."/>
            <person name="Amaro C."/>
        </authorList>
    </citation>
    <scope>NUCLEOTIDE SEQUENCE</scope>
</reference>
<accession>A0A0E9W3X5</accession>
<protein>
    <submittedName>
        <fullName evidence="1">Uncharacterized protein</fullName>
    </submittedName>
</protein>
<evidence type="ECO:0000313" key="1">
    <source>
        <dbReference type="EMBL" id="JAH85006.1"/>
    </source>
</evidence>